<keyword evidence="2" id="KW-1185">Reference proteome</keyword>
<dbReference type="AlphaFoldDB" id="A0A4R5M3U7"/>
<dbReference type="EMBL" id="SMRP01000016">
    <property type="protein sequence ID" value="TDG20355.1"/>
    <property type="molecule type" value="Genomic_DNA"/>
</dbReference>
<dbReference type="OrthoDB" id="8594232at2"/>
<dbReference type="InterPro" id="IPR008727">
    <property type="entry name" value="PAAR_motif"/>
</dbReference>
<dbReference type="CDD" id="cd14744">
    <property type="entry name" value="PAAR_CT_2"/>
    <property type="match status" value="1"/>
</dbReference>
<evidence type="ECO:0000313" key="2">
    <source>
        <dbReference type="Proteomes" id="UP000295722"/>
    </source>
</evidence>
<name>A0A4R5M3U7_9BURK</name>
<gene>
    <name evidence="1" type="ORF">EYW47_26255</name>
</gene>
<dbReference type="Proteomes" id="UP000295722">
    <property type="component" value="Unassembled WGS sequence"/>
</dbReference>
<dbReference type="RefSeq" id="WP_133197763.1">
    <property type="nucleotide sequence ID" value="NZ_JBHUCW010000011.1"/>
</dbReference>
<reference evidence="1 2" key="1">
    <citation type="submission" date="2019-03" db="EMBL/GenBank/DDBJ databases">
        <title>Paraburkholderia sp. 4M-K11, isolated from subtropical forest soil.</title>
        <authorList>
            <person name="Gao Z.-H."/>
            <person name="Qiu L.-H."/>
        </authorList>
    </citation>
    <scope>NUCLEOTIDE SEQUENCE [LARGE SCALE GENOMIC DNA]</scope>
    <source>
        <strain evidence="1 2">4M-K11</strain>
    </source>
</reference>
<organism evidence="1 2">
    <name type="scientific">Paraburkholderia silviterrae</name>
    <dbReference type="NCBI Taxonomy" id="2528715"/>
    <lineage>
        <taxon>Bacteria</taxon>
        <taxon>Pseudomonadati</taxon>
        <taxon>Pseudomonadota</taxon>
        <taxon>Betaproteobacteria</taxon>
        <taxon>Burkholderiales</taxon>
        <taxon>Burkholderiaceae</taxon>
        <taxon>Paraburkholderia</taxon>
    </lineage>
</organism>
<sequence length="91" mass="9535">MRKAVVRHGDPTTTGGLVVAQSSKRFDNGKIVALDGDEATCGDCSGIFKILGTGKGMDEKNRCAVVEQDLVLCPCGKNRVLVGKNPGIFIG</sequence>
<protein>
    <submittedName>
        <fullName evidence="1">PAAR domain-containing protein</fullName>
    </submittedName>
</protein>
<dbReference type="Pfam" id="PF05488">
    <property type="entry name" value="PAAR_motif"/>
    <property type="match status" value="1"/>
</dbReference>
<accession>A0A4R5M3U7</accession>
<proteinExistence type="predicted"/>
<comment type="caution">
    <text evidence="1">The sequence shown here is derived from an EMBL/GenBank/DDBJ whole genome shotgun (WGS) entry which is preliminary data.</text>
</comment>
<evidence type="ECO:0000313" key="1">
    <source>
        <dbReference type="EMBL" id="TDG20355.1"/>
    </source>
</evidence>